<accession>A0A5D0MIB7</accession>
<evidence type="ECO:0000313" key="1">
    <source>
        <dbReference type="EMBL" id="TYB32726.1"/>
    </source>
</evidence>
<dbReference type="Proteomes" id="UP000323337">
    <property type="component" value="Unassembled WGS sequence"/>
</dbReference>
<dbReference type="EMBL" id="VSIV01000277">
    <property type="protein sequence ID" value="TYB32726.1"/>
    <property type="molecule type" value="Genomic_DNA"/>
</dbReference>
<organism evidence="1 2">
    <name type="scientific">Flexistipes sinusarabici</name>
    <dbReference type="NCBI Taxonomy" id="2352"/>
    <lineage>
        <taxon>Bacteria</taxon>
        <taxon>Pseudomonadati</taxon>
        <taxon>Deferribacterota</taxon>
        <taxon>Deferribacteres</taxon>
        <taxon>Deferribacterales</taxon>
        <taxon>Flexistipitaceae</taxon>
        <taxon>Flexistipes</taxon>
    </lineage>
</organism>
<protein>
    <submittedName>
        <fullName evidence="1">Uncharacterized protein</fullName>
    </submittedName>
</protein>
<dbReference type="RefSeq" id="WP_303701757.1">
    <property type="nucleotide sequence ID" value="NZ_VSIV01000277.1"/>
</dbReference>
<evidence type="ECO:0000313" key="2">
    <source>
        <dbReference type="Proteomes" id="UP000323337"/>
    </source>
</evidence>
<dbReference type="AlphaFoldDB" id="A0A5D0MIB7"/>
<name>A0A5D0MIB7_FLESI</name>
<proteinExistence type="predicted"/>
<comment type="caution">
    <text evidence="1">The sequence shown here is derived from an EMBL/GenBank/DDBJ whole genome shotgun (WGS) entry which is preliminary data.</text>
</comment>
<sequence>MSAENYNKIRRILFSTANKPNKGFSVAYEWMESTYCKQLDLKSYYGLMTELKFYECYKNEFYLTVAGDTGEHADFAGIFGSQPARFDVTTNINFKNFLDYEPYMGSGPIYKVALLDQGSFDVIDVLDLAFPRCNCCGGYLIPTIVLLDQNYNRHGESQWNNDQLLIDVCTGCEEYTENHRYIHSGLFSASEYYDFFGGDVDLAEKAKEQHVISAYKYFRRQHSDYLMAVGSHNYIVTMPKGGGHWAINFNFVNSAVSREMPIEIVCSHEI</sequence>
<gene>
    <name evidence="1" type="ORF">FXF49_10040</name>
</gene>
<reference evidence="1 2" key="1">
    <citation type="submission" date="2019-08" db="EMBL/GenBank/DDBJ databases">
        <title>Genomic characterization of a novel candidate phylum (ARYD3) from a high temperature, high salinity tertiary oil reservoir in north central Oklahoma, USA.</title>
        <authorList>
            <person name="Youssef N.H."/>
            <person name="Yadav A."/>
            <person name="Elshahed M.S."/>
        </authorList>
    </citation>
    <scope>NUCLEOTIDE SEQUENCE [LARGE SCALE GENOMIC DNA]</scope>
    <source>
        <strain evidence="1">ARYD1</strain>
    </source>
</reference>